<evidence type="ECO:0000313" key="1">
    <source>
        <dbReference type="EMBL" id="RGC14182.1"/>
    </source>
</evidence>
<proteinExistence type="predicted"/>
<protein>
    <submittedName>
        <fullName evidence="1">Uncharacterized protein</fullName>
    </submittedName>
</protein>
<sequence length="107" mass="12496">MTRNEVLDKLLSKYGKYGYTRLKIGRFIKDGEKHGFFYTMIYNGLRMALSNATGEHEYFSLQDMMEITGETQGELIARIEESREELQKNGEDPDDFFVQVTPKELRS</sequence>
<accession>A0A3E2VTJ6</accession>
<dbReference type="EMBL" id="QVEV01000023">
    <property type="protein sequence ID" value="RGC14182.1"/>
    <property type="molecule type" value="Genomic_DNA"/>
</dbReference>
<name>A0A3E2VTJ6_CLOIN</name>
<organism evidence="1 2">
    <name type="scientific">Clostridium innocuum</name>
    <dbReference type="NCBI Taxonomy" id="1522"/>
    <lineage>
        <taxon>Bacteria</taxon>
        <taxon>Bacillati</taxon>
        <taxon>Bacillota</taxon>
        <taxon>Clostridia</taxon>
        <taxon>Eubacteriales</taxon>
        <taxon>Clostridiaceae</taxon>
        <taxon>Clostridium</taxon>
    </lineage>
</organism>
<evidence type="ECO:0000313" key="2">
    <source>
        <dbReference type="Proteomes" id="UP000260025"/>
    </source>
</evidence>
<dbReference type="Proteomes" id="UP000260025">
    <property type="component" value="Unassembled WGS sequence"/>
</dbReference>
<gene>
    <name evidence="1" type="ORF">DXA38_14495</name>
</gene>
<dbReference type="OrthoDB" id="1957844at2"/>
<dbReference type="RefSeq" id="WP_117443780.1">
    <property type="nucleotide sequence ID" value="NZ_JAJFEN010000022.1"/>
</dbReference>
<dbReference type="AlphaFoldDB" id="A0A3E2VTJ6"/>
<reference evidence="1 2" key="1">
    <citation type="submission" date="2018-08" db="EMBL/GenBank/DDBJ databases">
        <title>A genome reference for cultivated species of the human gut microbiota.</title>
        <authorList>
            <person name="Zou Y."/>
            <person name="Xue W."/>
            <person name="Luo G."/>
        </authorList>
    </citation>
    <scope>NUCLEOTIDE SEQUENCE [LARGE SCALE GENOMIC DNA]</scope>
    <source>
        <strain evidence="1 2">OF01-2LB</strain>
    </source>
</reference>
<comment type="caution">
    <text evidence="1">The sequence shown here is derived from an EMBL/GenBank/DDBJ whole genome shotgun (WGS) entry which is preliminary data.</text>
</comment>